<evidence type="ECO:0000313" key="5">
    <source>
        <dbReference type="Proteomes" id="UP001495910"/>
    </source>
</evidence>
<dbReference type="Gene3D" id="3.30.700.10">
    <property type="entry name" value="Glycoprotein, Type 4 Pilin"/>
    <property type="match status" value="1"/>
</dbReference>
<keyword evidence="3" id="KW-0472">Membrane</keyword>
<dbReference type="EMBL" id="JBANDC010000009">
    <property type="protein sequence ID" value="MEM4988530.1"/>
    <property type="molecule type" value="Genomic_DNA"/>
</dbReference>
<dbReference type="RefSeq" id="WP_342829948.1">
    <property type="nucleotide sequence ID" value="NZ_JBANDC010000009.1"/>
</dbReference>
<comment type="similarity">
    <text evidence="1">Belongs to the N-Me-Phe pilin family.</text>
</comment>
<dbReference type="InterPro" id="IPR045584">
    <property type="entry name" value="Pilin-like"/>
</dbReference>
<dbReference type="Proteomes" id="UP001495910">
    <property type="component" value="Unassembled WGS sequence"/>
</dbReference>
<organism evidence="4 5">
    <name type="scientific">Collimonas rhizosphaerae</name>
    <dbReference type="NCBI Taxonomy" id="3126357"/>
    <lineage>
        <taxon>Bacteria</taxon>
        <taxon>Pseudomonadati</taxon>
        <taxon>Pseudomonadota</taxon>
        <taxon>Betaproteobacteria</taxon>
        <taxon>Burkholderiales</taxon>
        <taxon>Oxalobacteraceae</taxon>
        <taxon>Collimonas</taxon>
    </lineage>
</organism>
<evidence type="ECO:0000313" key="4">
    <source>
        <dbReference type="EMBL" id="MEM4988530.1"/>
    </source>
</evidence>
<dbReference type="PANTHER" id="PTHR30093">
    <property type="entry name" value="GENERAL SECRETION PATHWAY PROTEIN G"/>
    <property type="match status" value="1"/>
</dbReference>
<dbReference type="InterPro" id="IPR001082">
    <property type="entry name" value="Pilin"/>
</dbReference>
<name>A0ABU9PWX9_9BURK</name>
<proteinExistence type="inferred from homology"/>
<evidence type="ECO:0000256" key="3">
    <source>
        <dbReference type="SAM" id="Phobius"/>
    </source>
</evidence>
<dbReference type="PANTHER" id="PTHR30093:SF34">
    <property type="entry name" value="PREPILIN PEPTIDASE-DEPENDENT PROTEIN D"/>
    <property type="match status" value="1"/>
</dbReference>
<protein>
    <submittedName>
        <fullName evidence="4">Pilin</fullName>
    </submittedName>
</protein>
<dbReference type="SUPFAM" id="SSF54523">
    <property type="entry name" value="Pili subunits"/>
    <property type="match status" value="1"/>
</dbReference>
<feature type="transmembrane region" description="Helical" evidence="3">
    <location>
        <begin position="12"/>
        <end position="37"/>
    </location>
</feature>
<keyword evidence="3" id="KW-0812">Transmembrane</keyword>
<keyword evidence="3" id="KW-1133">Transmembrane helix</keyword>
<evidence type="ECO:0000256" key="2">
    <source>
        <dbReference type="ARBA" id="ARBA00022481"/>
    </source>
</evidence>
<keyword evidence="5" id="KW-1185">Reference proteome</keyword>
<accession>A0ABU9PWX9</accession>
<dbReference type="InterPro" id="IPR012902">
    <property type="entry name" value="N_methyl_site"/>
</dbReference>
<evidence type="ECO:0000256" key="1">
    <source>
        <dbReference type="ARBA" id="ARBA00005233"/>
    </source>
</evidence>
<dbReference type="Pfam" id="PF00114">
    <property type="entry name" value="Pilin"/>
    <property type="match status" value="1"/>
</dbReference>
<comment type="caution">
    <text evidence="4">The sequence shown here is derived from an EMBL/GenBank/DDBJ whole genome shotgun (WGS) entry which is preliminary data.</text>
</comment>
<sequence>MNYFNFRRRNQLGFTLIELMIVVAIIGILASVALPAYQDFTVRTKISEGLVLADDAKIAVVSAFQSTGLVPTQNSDTTYGGTTTKYVSSVQIGAGGVITISYNYAPTGITALSSTTNIILLTPNVNNLPLTANASGSIDWACTSATKAAASAHLLVANLGTVPPKYAPAECR</sequence>
<gene>
    <name evidence="4" type="ORF">V8G57_14135</name>
</gene>
<dbReference type="NCBIfam" id="TIGR02532">
    <property type="entry name" value="IV_pilin_GFxxxE"/>
    <property type="match status" value="1"/>
</dbReference>
<dbReference type="Pfam" id="PF07963">
    <property type="entry name" value="N_methyl"/>
    <property type="match status" value="1"/>
</dbReference>
<keyword evidence="2" id="KW-0488">Methylation</keyword>
<reference evidence="4 5" key="1">
    <citation type="submission" date="2024-02" db="EMBL/GenBank/DDBJ databases">
        <title>Draft genome sequence of Collimonas sp. strain H4R21, an effective mineral-weathering bacterial strain isolated from the beech rhizosphere.</title>
        <authorList>
            <person name="Morin E."/>
            <person name="Uroz S."/>
            <person name="Leveau J.H.J."/>
            <person name="Kumar R."/>
            <person name="Rey M.W."/>
            <person name="Pham J."/>
        </authorList>
    </citation>
    <scope>NUCLEOTIDE SEQUENCE [LARGE SCALE GENOMIC DNA]</scope>
    <source>
        <strain evidence="4 5">H4R21</strain>
    </source>
</reference>